<accession>A0A4Q1S7Y3</accession>
<dbReference type="AlphaFoldDB" id="A0A4Q1S7Y3"/>
<evidence type="ECO:0000313" key="2">
    <source>
        <dbReference type="Proteomes" id="UP000290253"/>
    </source>
</evidence>
<dbReference type="NCBIfam" id="NF038032">
    <property type="entry name" value="CehA_McbA_metalo"/>
    <property type="match status" value="1"/>
</dbReference>
<keyword evidence="2" id="KW-1185">Reference proteome</keyword>
<dbReference type="InterPro" id="IPR052018">
    <property type="entry name" value="PHP_domain"/>
</dbReference>
<gene>
    <name evidence="1" type="ORF">ESZ00_19470</name>
</gene>
<dbReference type="InterPro" id="IPR016195">
    <property type="entry name" value="Pol/histidinol_Pase-like"/>
</dbReference>
<comment type="caution">
    <text evidence="1">The sequence shown here is derived from an EMBL/GenBank/DDBJ whole genome shotgun (WGS) entry which is preliminary data.</text>
</comment>
<dbReference type="GO" id="GO:0035312">
    <property type="term" value="F:5'-3' DNA exonuclease activity"/>
    <property type="evidence" value="ECO:0007669"/>
    <property type="project" value="TreeGrafter"/>
</dbReference>
<sequence length="470" mass="51424">MTRPDIILQGNITYANRQTYKEVPFLVPPDITRVSVEFSYTEHDKHTHLDLGILDPQRFRGWSGGNKSFFTISETDATPSYLPGLIPAGRWTLLIGVPNIEHGVESHYEAKVTLGHRGDVPAISTFSRAPLREGPSWFRGDFHMHDAHSDGSCLSQSGKKVPCPLYKTVEAAAAHKLDFIAISDHNTISQYNDERELQPYFDQLLLIPSREITTFEGHANVFGTTDFVDFRLTTSQVPDIGHILREVHDLHGLFSINHPNAPTGAACMGCGWSVPNTNYRLVEAIEAINGASADGPDSGIPFWQDKLNHGFRITAIGGSDNHDAANPVRSSSGVGHPTTVVFAQNLSERAILDGVRAGHVFVDADGSDDRAMALTAELGGQKAMMGDTLNAAQGAHIALHLSAKSVPGSYPEWIVDGKVTTPTGDSWETGHGFLQDFEYVSDGNRHWIRANIRSTNGRLLLLGNPIYLNF</sequence>
<name>A0A4Q1S7Y3_9BACT</name>
<dbReference type="GO" id="GO:0004534">
    <property type="term" value="F:5'-3' RNA exonuclease activity"/>
    <property type="evidence" value="ECO:0007669"/>
    <property type="project" value="TreeGrafter"/>
</dbReference>
<reference evidence="1 2" key="1">
    <citation type="journal article" date="2016" name="Int. J. Syst. Evol. Microbiol.">
        <title>Acidipila dinghuensis sp. nov., an acidobacterium isolated from forest soil.</title>
        <authorList>
            <person name="Jiang Y.W."/>
            <person name="Wang J."/>
            <person name="Chen M.H."/>
            <person name="Lv Y.Y."/>
            <person name="Qiu L.H."/>
        </authorList>
    </citation>
    <scope>NUCLEOTIDE SEQUENCE [LARGE SCALE GENOMIC DNA]</scope>
    <source>
        <strain evidence="1 2">DHOF10</strain>
    </source>
</reference>
<dbReference type="Proteomes" id="UP000290253">
    <property type="component" value="Unassembled WGS sequence"/>
</dbReference>
<dbReference type="SUPFAM" id="SSF89550">
    <property type="entry name" value="PHP domain-like"/>
    <property type="match status" value="1"/>
</dbReference>
<dbReference type="PANTHER" id="PTHR42924:SF3">
    <property type="entry name" value="POLYMERASE_HISTIDINOL PHOSPHATASE N-TERMINAL DOMAIN-CONTAINING PROTEIN"/>
    <property type="match status" value="1"/>
</dbReference>
<proteinExistence type="predicted"/>
<organism evidence="1 2">
    <name type="scientific">Silvibacterium dinghuense</name>
    <dbReference type="NCBI Taxonomy" id="1560006"/>
    <lineage>
        <taxon>Bacteria</taxon>
        <taxon>Pseudomonadati</taxon>
        <taxon>Acidobacteriota</taxon>
        <taxon>Terriglobia</taxon>
        <taxon>Terriglobales</taxon>
        <taxon>Acidobacteriaceae</taxon>
        <taxon>Silvibacterium</taxon>
    </lineage>
</organism>
<dbReference type="EMBL" id="SDMK01000006">
    <property type="protein sequence ID" value="RXS93078.1"/>
    <property type="molecule type" value="Genomic_DNA"/>
</dbReference>
<dbReference type="Gene3D" id="3.20.20.140">
    <property type="entry name" value="Metal-dependent hydrolases"/>
    <property type="match status" value="1"/>
</dbReference>
<evidence type="ECO:0000313" key="1">
    <source>
        <dbReference type="EMBL" id="RXS93078.1"/>
    </source>
</evidence>
<protein>
    <submittedName>
        <fullName evidence="1">PHP domain-containing protein</fullName>
    </submittedName>
</protein>
<dbReference type="OrthoDB" id="9804333at2"/>
<dbReference type="PANTHER" id="PTHR42924">
    <property type="entry name" value="EXONUCLEASE"/>
    <property type="match status" value="1"/>
</dbReference>